<proteinExistence type="predicted"/>
<name>A0ABR7UAF1_9BRAD</name>
<dbReference type="Proteomes" id="UP000639516">
    <property type="component" value="Unassembled WGS sequence"/>
</dbReference>
<organism evidence="1 2">
    <name type="scientific">Bradyrhizobium campsiandrae</name>
    <dbReference type="NCBI Taxonomy" id="1729892"/>
    <lineage>
        <taxon>Bacteria</taxon>
        <taxon>Pseudomonadati</taxon>
        <taxon>Pseudomonadota</taxon>
        <taxon>Alphaproteobacteria</taxon>
        <taxon>Hyphomicrobiales</taxon>
        <taxon>Nitrobacteraceae</taxon>
        <taxon>Bradyrhizobium</taxon>
    </lineage>
</organism>
<dbReference type="InterPro" id="IPR045584">
    <property type="entry name" value="Pilin-like"/>
</dbReference>
<evidence type="ECO:0008006" key="3">
    <source>
        <dbReference type="Google" id="ProtNLM"/>
    </source>
</evidence>
<gene>
    <name evidence="1" type="ORF">HA482_22900</name>
</gene>
<dbReference type="EMBL" id="JAATTO010000033">
    <property type="protein sequence ID" value="MBC9981056.1"/>
    <property type="molecule type" value="Genomic_DNA"/>
</dbReference>
<reference evidence="1 2" key="1">
    <citation type="journal article" date="2020" name="Arch. Microbiol.">
        <title>Bradyrhizobium campsiandrae sp. nov., a nitrogen-fixing bacterial strain isolated from a native leguminous tree from the Amazon adapted to flooded conditions.</title>
        <authorList>
            <person name="Cabral Michel D."/>
            <person name="Martins da Costa E."/>
            <person name="Azarias Guimaraes A."/>
            <person name="Soares de Carvalho T."/>
            <person name="Santos de Castro Caputo P."/>
            <person name="Willems A."/>
            <person name="de Souza Moreira F.M."/>
        </authorList>
    </citation>
    <scope>NUCLEOTIDE SEQUENCE [LARGE SCALE GENOMIC DNA]</scope>
    <source>
        <strain evidence="2">INPA 384B</strain>
    </source>
</reference>
<accession>A0ABR7UAF1</accession>
<evidence type="ECO:0000313" key="2">
    <source>
        <dbReference type="Proteomes" id="UP000639516"/>
    </source>
</evidence>
<comment type="caution">
    <text evidence="1">The sequence shown here is derived from an EMBL/GenBank/DDBJ whole genome shotgun (WGS) entry which is preliminary data.</text>
</comment>
<protein>
    <recommendedName>
        <fullName evidence="3">General secretion pathway protein GspJ</fullName>
    </recommendedName>
</protein>
<dbReference type="SUPFAM" id="SSF54523">
    <property type="entry name" value="Pili subunits"/>
    <property type="match status" value="1"/>
</dbReference>
<evidence type="ECO:0000313" key="1">
    <source>
        <dbReference type="EMBL" id="MBC9981056.1"/>
    </source>
</evidence>
<keyword evidence="2" id="KW-1185">Reference proteome</keyword>
<sequence length="190" mass="20504">MTLIELLVSLALLALLTGFIVGGFSMAIRAFDADRRNSVEVETNSALESLRGFIASAMPTANPSQAGGILFEGGRERMRFVALSEGRGLPGGLQDIRIRRTGDELILDTFGAPKDGERKSPLASTVVLKGVRAIHFRYFGVSGSQGEMGWRNDWVKAEQLPLLIEVGCEFEDSVRNGPAVIIALRNQPGS</sequence>